<keyword evidence="4" id="KW-1185">Reference proteome</keyword>
<organism evidence="3 4">
    <name type="scientific">Mycobacterium yunnanensis</name>
    <dbReference type="NCBI Taxonomy" id="368477"/>
    <lineage>
        <taxon>Bacteria</taxon>
        <taxon>Bacillati</taxon>
        <taxon>Actinomycetota</taxon>
        <taxon>Actinomycetes</taxon>
        <taxon>Mycobacteriales</taxon>
        <taxon>Mycobacteriaceae</taxon>
        <taxon>Mycobacterium</taxon>
    </lineage>
</organism>
<evidence type="ECO:0008006" key="5">
    <source>
        <dbReference type="Google" id="ProtNLM"/>
    </source>
</evidence>
<gene>
    <name evidence="3" type="ORF">H7K45_03705</name>
</gene>
<name>A0A9X2YI10_9MYCO</name>
<dbReference type="Proteomes" id="UP001141629">
    <property type="component" value="Unassembled WGS sequence"/>
</dbReference>
<accession>A0A9X2YI10</accession>
<dbReference type="RefSeq" id="WP_263994430.1">
    <property type="nucleotide sequence ID" value="NZ_JACKVK010000003.1"/>
</dbReference>
<comment type="caution">
    <text evidence="3">The sequence shown here is derived from an EMBL/GenBank/DDBJ whole genome shotgun (WGS) entry which is preliminary data.</text>
</comment>
<feature type="compositionally biased region" description="Pro residues" evidence="1">
    <location>
        <begin position="18"/>
        <end position="86"/>
    </location>
</feature>
<reference evidence="3" key="1">
    <citation type="submission" date="2020-07" db="EMBL/GenBank/DDBJ databases">
        <authorList>
            <person name="Pettersson B.M.F."/>
            <person name="Behra P.R.K."/>
            <person name="Ramesh M."/>
            <person name="Das S."/>
            <person name="Dasgupta S."/>
            <person name="Kirsebom L.A."/>
        </authorList>
    </citation>
    <scope>NUCLEOTIDE SEQUENCE</scope>
    <source>
        <strain evidence="3">DSM 44838</strain>
    </source>
</reference>
<protein>
    <recommendedName>
        <fullName evidence="5">Integral membrane protein</fullName>
    </recommendedName>
</protein>
<feature type="compositionally biased region" description="Pro residues" evidence="1">
    <location>
        <begin position="1"/>
        <end position="10"/>
    </location>
</feature>
<reference evidence="3" key="2">
    <citation type="journal article" date="2022" name="BMC Genomics">
        <title>Comparative genome analysis of mycobacteria focusing on tRNA and non-coding RNA.</title>
        <authorList>
            <person name="Behra P.R.K."/>
            <person name="Pettersson B.M.F."/>
            <person name="Ramesh M."/>
            <person name="Das S."/>
            <person name="Dasgupta S."/>
            <person name="Kirsebom L.A."/>
        </authorList>
    </citation>
    <scope>NUCLEOTIDE SEQUENCE</scope>
    <source>
        <strain evidence="3">DSM 44838</strain>
    </source>
</reference>
<feature type="transmembrane region" description="Helical" evidence="2">
    <location>
        <begin position="237"/>
        <end position="267"/>
    </location>
</feature>
<dbReference type="AlphaFoldDB" id="A0A9X2YI10"/>
<feature type="transmembrane region" description="Helical" evidence="2">
    <location>
        <begin position="298"/>
        <end position="331"/>
    </location>
</feature>
<evidence type="ECO:0000256" key="1">
    <source>
        <dbReference type="SAM" id="MobiDB-lite"/>
    </source>
</evidence>
<sequence length="347" mass="35631">MTNPPQPPEGGHPNEGNYPPPPQGGYPPPPQGGYPPPPQGGYPPPPQGGYPPPRQGGYPPPPPPQGSYPPPPPPQGGYAPPPPGGYAPPQGGYPAPGGYPAQGGYGGYPPAAGGQLDLGDGFGWAWNKFSKNAGALIVPTLVYAVLLFLVGIGVYSLAIAVSPDAVSTYSTDDTSFSYSMTSGLSAAGLFVVFLGSILTFVLAGAITSAYYGGLLDIADGQQVSAGSFFKPRNVGRVLVASLIIGVVSSILSFCFIFSVVIGLFTMFTTVLIVERDTPPIQAIKESFQLVRSNFGSAVLAYLLALLLIVVGAIVCFVGLLVGAPLAGLILVYAYRKLTGGQVAPRTP</sequence>
<evidence type="ECO:0000313" key="4">
    <source>
        <dbReference type="Proteomes" id="UP001141629"/>
    </source>
</evidence>
<feature type="transmembrane region" description="Helical" evidence="2">
    <location>
        <begin position="136"/>
        <end position="162"/>
    </location>
</feature>
<keyword evidence="2" id="KW-0812">Transmembrane</keyword>
<proteinExistence type="predicted"/>
<evidence type="ECO:0000256" key="2">
    <source>
        <dbReference type="SAM" id="Phobius"/>
    </source>
</evidence>
<dbReference type="EMBL" id="JACKVK010000003">
    <property type="protein sequence ID" value="MCV7419637.1"/>
    <property type="molecule type" value="Genomic_DNA"/>
</dbReference>
<dbReference type="PRINTS" id="PR01871">
    <property type="entry name" value="ANNEXINVII"/>
</dbReference>
<feature type="region of interest" description="Disordered" evidence="1">
    <location>
        <begin position="1"/>
        <end position="98"/>
    </location>
</feature>
<keyword evidence="2" id="KW-1133">Transmembrane helix</keyword>
<feature type="transmembrane region" description="Helical" evidence="2">
    <location>
        <begin position="182"/>
        <end position="206"/>
    </location>
</feature>
<feature type="compositionally biased region" description="Low complexity" evidence="1">
    <location>
        <begin position="87"/>
        <end position="98"/>
    </location>
</feature>
<evidence type="ECO:0000313" key="3">
    <source>
        <dbReference type="EMBL" id="MCV7419637.1"/>
    </source>
</evidence>
<keyword evidence="2" id="KW-0472">Membrane</keyword>